<dbReference type="AlphaFoldDB" id="A0A0W0CRV9"/>
<gene>
    <name evidence="5" type="ORF">AO440_004751</name>
    <name evidence="4" type="ORF">AO440_005292</name>
</gene>
<organism evidence="5 6">
    <name type="scientific">Candida glabrata</name>
    <name type="common">Yeast</name>
    <name type="synonym">Torulopsis glabrata</name>
    <dbReference type="NCBI Taxonomy" id="5478"/>
    <lineage>
        <taxon>Eukaryota</taxon>
        <taxon>Fungi</taxon>
        <taxon>Dikarya</taxon>
        <taxon>Ascomycota</taxon>
        <taxon>Saccharomycotina</taxon>
        <taxon>Saccharomycetes</taxon>
        <taxon>Saccharomycetales</taxon>
        <taxon>Saccharomycetaceae</taxon>
        <taxon>Nakaseomyces</taxon>
    </lineage>
</organism>
<evidence type="ECO:0000256" key="1">
    <source>
        <dbReference type="SAM" id="Coils"/>
    </source>
</evidence>
<dbReference type="VEuPathDB" id="FungiDB:B1J91_L10626g"/>
<comment type="caution">
    <text evidence="5">The sequence shown here is derived from an EMBL/GenBank/DDBJ whole genome shotgun (WGS) entry which is preliminary data.</text>
</comment>
<dbReference type="Pfam" id="PF16796">
    <property type="entry name" value="Microtub_bd"/>
    <property type="match status" value="1"/>
</dbReference>
<evidence type="ECO:0000313" key="4">
    <source>
        <dbReference type="EMBL" id="KTA97926.1"/>
    </source>
</evidence>
<proteinExistence type="predicted"/>
<feature type="region of interest" description="Disordered" evidence="2">
    <location>
        <begin position="230"/>
        <end position="253"/>
    </location>
</feature>
<feature type="coiled-coil region" evidence="1">
    <location>
        <begin position="53"/>
        <end position="136"/>
    </location>
</feature>
<evidence type="ECO:0000313" key="6">
    <source>
        <dbReference type="Proteomes" id="UP000054886"/>
    </source>
</evidence>
<dbReference type="Proteomes" id="UP000054886">
    <property type="component" value="Unassembled WGS sequence"/>
</dbReference>
<evidence type="ECO:0000256" key="2">
    <source>
        <dbReference type="SAM" id="MobiDB-lite"/>
    </source>
</evidence>
<feature type="compositionally biased region" description="Polar residues" evidence="2">
    <location>
        <begin position="230"/>
        <end position="240"/>
    </location>
</feature>
<dbReference type="VEuPathDB" id="FungiDB:GVI51_L10571"/>
<dbReference type="VEuPathDB" id="FungiDB:GWK60_L14597"/>
<sequence length="535" mass="62660">MMESRIPTFGRPNKKIRLSGGEMLRDVTNTPVISGRSATVDGGKLAYGDDKLMEEIKRRERKVLQDINRLKSAVEEIDKETEKIRSRLPELAGSYRQLLDNIDNEDKQILCLEEQLESLESQCNTERENQRRMVENLELQHSIDVTNHNTSLDQKNSESRHSWEVQLIELQNEPETKDNVDIIKAIKTELAELQVEWYAIEKENDKKCSEYKQELREQFETFKREKKLNLQETENTANSSLKDENEHRSKLESHKATICANDSEIANLRDTIADRTSTISQIDKSMLPLEQELREASLQFREIENDCNHVNRVCEHLKSTNSLVFERYLQEKRAKKKLQYAIEEIRGKIRNFAILNSDRVKNIFDVDITKATIRNINNRRVYQFNRLIERESIQEQRKLWEEFETYIEIQLRKQCDFSIFICNPAATEFPFVDKLDTCISESTITDAYTYTRTKDGSTNVFNFKSKIDGSEVIGYFIELREDIRDKLENKYSQTLSSTIPCIMHLLDISTISISLQIFQTFKEINNPKPSALRKK</sequence>
<accession>A0A0W0CRV9</accession>
<dbReference type="GO" id="GO:0008017">
    <property type="term" value="F:microtubule binding"/>
    <property type="evidence" value="ECO:0007669"/>
    <property type="project" value="InterPro"/>
</dbReference>
<name>A0A0W0CRV9_CANGB</name>
<protein>
    <submittedName>
        <fullName evidence="5">Spindle pole body-associated protein CIK1</fullName>
    </submittedName>
</protein>
<dbReference type="InterPro" id="IPR031852">
    <property type="entry name" value="Vik1/Cik1_MT-bd"/>
</dbReference>
<dbReference type="Gene3D" id="3.40.850.20">
    <property type="match status" value="1"/>
</dbReference>
<keyword evidence="1" id="KW-0175">Coiled coil</keyword>
<dbReference type="EMBL" id="LLZZ01000122">
    <property type="protein sequence ID" value="KTB02913.1"/>
    <property type="molecule type" value="Genomic_DNA"/>
</dbReference>
<reference evidence="5 6" key="1">
    <citation type="submission" date="2015-10" db="EMBL/GenBank/DDBJ databases">
        <title>Draft genomes sequences of Candida glabrata isolates 1A, 1B, 2A, 2B, 3A and 3B.</title>
        <authorList>
            <person name="Haavelsrud O.E."/>
            <person name="Gaustad P."/>
        </authorList>
    </citation>
    <scope>NUCLEOTIDE SEQUENCE [LARGE SCALE GENOMIC DNA]</scope>
    <source>
        <strain evidence="5">910700640</strain>
    </source>
</reference>
<feature type="compositionally biased region" description="Basic and acidic residues" evidence="2">
    <location>
        <begin position="241"/>
        <end position="253"/>
    </location>
</feature>
<dbReference type="EMBL" id="LLZZ01000155">
    <property type="protein sequence ID" value="KTA97926.1"/>
    <property type="molecule type" value="Genomic_DNA"/>
</dbReference>
<evidence type="ECO:0000259" key="3">
    <source>
        <dbReference type="Pfam" id="PF16796"/>
    </source>
</evidence>
<evidence type="ECO:0000313" key="5">
    <source>
        <dbReference type="EMBL" id="KTB02913.1"/>
    </source>
</evidence>
<feature type="domain" description="Spindle pole body-associated protein Vik1/Cik1 microtubule binding" evidence="3">
    <location>
        <begin position="330"/>
        <end position="423"/>
    </location>
</feature>
<dbReference type="VEuPathDB" id="FungiDB:CAGL0L10626g"/>